<dbReference type="RefSeq" id="WP_379722434.1">
    <property type="nucleotide sequence ID" value="NZ_JBHRYJ010000001.1"/>
</dbReference>
<reference evidence="6" key="1">
    <citation type="journal article" date="2019" name="Int. J. Syst. Evol. Microbiol.">
        <title>The Global Catalogue of Microorganisms (GCM) 10K type strain sequencing project: providing services to taxonomists for standard genome sequencing and annotation.</title>
        <authorList>
            <consortium name="The Broad Institute Genomics Platform"/>
            <consortium name="The Broad Institute Genome Sequencing Center for Infectious Disease"/>
            <person name="Wu L."/>
            <person name="Ma J."/>
        </authorList>
    </citation>
    <scope>NUCLEOTIDE SEQUENCE [LARGE SCALE GENOMIC DNA]</scope>
    <source>
        <strain evidence="6">KCTC 42182</strain>
    </source>
</reference>
<name>A0ABV7VCM4_9PROT</name>
<dbReference type="InterPro" id="IPR005107">
    <property type="entry name" value="CO_DH_flav_C"/>
</dbReference>
<keyword evidence="2" id="KW-0274">FAD</keyword>
<dbReference type="Gene3D" id="3.30.43.10">
    <property type="entry name" value="Uridine Diphospho-n-acetylenolpyruvylglucosamine Reductase, domain 2"/>
    <property type="match status" value="1"/>
</dbReference>
<sequence>MKAADFDYVCPASLDEVCQQLKAAAGDAKVLAGGQTLVPLLAMRLTRPALLVDINNVAELRGIREDDDALVIGGATRQAMAEHSALVHRALPLLIKGLRNVGHIQTRNRGTVGGSVANADPSSEICLVSLTLSAEITCRGPDGDRAVPAEEFFLGPMVTALEPDECLTEIRIPVWRDEGGAGCGFQEISPRRSDFALASAAAQLVMGADGICRRAAAGIGGAGATPMRVDEAADLLVGTAVEDADIARAVEAAISTVEAETDLHATADYRRRVAGVMLERAIREARAQALGTKVQ</sequence>
<dbReference type="InterPro" id="IPR002346">
    <property type="entry name" value="Mopterin_DH_FAD-bd"/>
</dbReference>
<evidence type="ECO:0000259" key="4">
    <source>
        <dbReference type="PROSITE" id="PS51387"/>
    </source>
</evidence>
<dbReference type="InterPro" id="IPR051312">
    <property type="entry name" value="Diverse_Substr_Oxidored"/>
</dbReference>
<evidence type="ECO:0000256" key="3">
    <source>
        <dbReference type="ARBA" id="ARBA00023002"/>
    </source>
</evidence>
<dbReference type="SUPFAM" id="SSF56176">
    <property type="entry name" value="FAD-binding/transporter-associated domain-like"/>
    <property type="match status" value="1"/>
</dbReference>
<dbReference type="Gene3D" id="3.30.390.50">
    <property type="entry name" value="CO dehydrogenase flavoprotein, C-terminal domain"/>
    <property type="match status" value="1"/>
</dbReference>
<evidence type="ECO:0000313" key="6">
    <source>
        <dbReference type="Proteomes" id="UP001595711"/>
    </source>
</evidence>
<dbReference type="Proteomes" id="UP001595711">
    <property type="component" value="Unassembled WGS sequence"/>
</dbReference>
<gene>
    <name evidence="5" type="ORF">ACFOOQ_04960</name>
</gene>
<dbReference type="PROSITE" id="PS51387">
    <property type="entry name" value="FAD_PCMH"/>
    <property type="match status" value="1"/>
</dbReference>
<comment type="caution">
    <text evidence="5">The sequence shown here is derived from an EMBL/GenBank/DDBJ whole genome shotgun (WGS) entry which is preliminary data.</text>
</comment>
<dbReference type="InterPro" id="IPR016167">
    <property type="entry name" value="FAD-bd_PCMH_sub1"/>
</dbReference>
<proteinExistence type="predicted"/>
<dbReference type="Pfam" id="PF03450">
    <property type="entry name" value="CO_deh_flav_C"/>
    <property type="match status" value="1"/>
</dbReference>
<dbReference type="InterPro" id="IPR016169">
    <property type="entry name" value="FAD-bd_PCMH_sub2"/>
</dbReference>
<organism evidence="5 6">
    <name type="scientific">Ferrovibrio xuzhouensis</name>
    <dbReference type="NCBI Taxonomy" id="1576914"/>
    <lineage>
        <taxon>Bacteria</taxon>
        <taxon>Pseudomonadati</taxon>
        <taxon>Pseudomonadota</taxon>
        <taxon>Alphaproteobacteria</taxon>
        <taxon>Rhodospirillales</taxon>
        <taxon>Rhodospirillaceae</taxon>
        <taxon>Ferrovibrio</taxon>
    </lineage>
</organism>
<keyword evidence="1" id="KW-0285">Flavoprotein</keyword>
<dbReference type="EMBL" id="JBHRYJ010000001">
    <property type="protein sequence ID" value="MFC3674884.1"/>
    <property type="molecule type" value="Genomic_DNA"/>
</dbReference>
<dbReference type="PANTHER" id="PTHR42659:SF2">
    <property type="entry name" value="XANTHINE DEHYDROGENASE SUBUNIT C-RELATED"/>
    <property type="match status" value="1"/>
</dbReference>
<protein>
    <submittedName>
        <fullName evidence="5">FAD binding domain-containing protein</fullName>
    </submittedName>
</protein>
<keyword evidence="3" id="KW-0560">Oxidoreductase</keyword>
<feature type="domain" description="FAD-binding PCMH-type" evidence="4">
    <location>
        <begin position="1"/>
        <end position="177"/>
    </location>
</feature>
<dbReference type="PANTHER" id="PTHR42659">
    <property type="entry name" value="XANTHINE DEHYDROGENASE SUBUNIT C-RELATED"/>
    <property type="match status" value="1"/>
</dbReference>
<dbReference type="InterPro" id="IPR036683">
    <property type="entry name" value="CO_DH_flav_C_dom_sf"/>
</dbReference>
<evidence type="ECO:0000256" key="1">
    <source>
        <dbReference type="ARBA" id="ARBA00022630"/>
    </source>
</evidence>
<dbReference type="Gene3D" id="3.30.465.10">
    <property type="match status" value="1"/>
</dbReference>
<dbReference type="SUPFAM" id="SSF55447">
    <property type="entry name" value="CO dehydrogenase flavoprotein C-terminal domain-like"/>
    <property type="match status" value="1"/>
</dbReference>
<accession>A0ABV7VCM4</accession>
<keyword evidence="6" id="KW-1185">Reference proteome</keyword>
<dbReference type="SMART" id="SM01092">
    <property type="entry name" value="CO_deh_flav_C"/>
    <property type="match status" value="1"/>
</dbReference>
<dbReference type="InterPro" id="IPR016166">
    <property type="entry name" value="FAD-bd_PCMH"/>
</dbReference>
<dbReference type="InterPro" id="IPR036318">
    <property type="entry name" value="FAD-bd_PCMH-like_sf"/>
</dbReference>
<dbReference type="Pfam" id="PF00941">
    <property type="entry name" value="FAD_binding_5"/>
    <property type="match status" value="1"/>
</dbReference>
<evidence type="ECO:0000256" key="2">
    <source>
        <dbReference type="ARBA" id="ARBA00022827"/>
    </source>
</evidence>
<evidence type="ECO:0000313" key="5">
    <source>
        <dbReference type="EMBL" id="MFC3674884.1"/>
    </source>
</evidence>